<keyword evidence="10" id="KW-1185">Reference proteome</keyword>
<dbReference type="InterPro" id="IPR034193">
    <property type="entry name" value="PCSK9_ProteinaseK-like"/>
</dbReference>
<evidence type="ECO:0000256" key="4">
    <source>
        <dbReference type="ARBA" id="ARBA00022825"/>
    </source>
</evidence>
<keyword evidence="4 5" id="KW-0720">Serine protease</keyword>
<accession>A0A1G6I9P4</accession>
<dbReference type="PANTHER" id="PTHR43806">
    <property type="entry name" value="PEPTIDASE S8"/>
    <property type="match status" value="1"/>
</dbReference>
<dbReference type="CDD" id="cd04077">
    <property type="entry name" value="Peptidases_S8_PCSK9_ProteinaseK_like"/>
    <property type="match status" value="1"/>
</dbReference>
<dbReference type="InterPro" id="IPR023827">
    <property type="entry name" value="Peptidase_S8_Asp-AS"/>
</dbReference>
<keyword evidence="2 5" id="KW-0645">Protease</keyword>
<comment type="similarity">
    <text evidence="1 5 6">Belongs to the peptidase S8 family.</text>
</comment>
<dbReference type="Gene3D" id="3.40.50.200">
    <property type="entry name" value="Peptidase S8/S53 domain"/>
    <property type="match status" value="1"/>
</dbReference>
<proteinExistence type="inferred from homology"/>
<dbReference type="Pfam" id="PF00082">
    <property type="entry name" value="Peptidase_S8"/>
    <property type="match status" value="1"/>
</dbReference>
<name>A0A1G6I9P4_9ACTN</name>
<evidence type="ECO:0000256" key="3">
    <source>
        <dbReference type="ARBA" id="ARBA00022801"/>
    </source>
</evidence>
<dbReference type="Proteomes" id="UP000199034">
    <property type="component" value="Unassembled WGS sequence"/>
</dbReference>
<dbReference type="PROSITE" id="PS00138">
    <property type="entry name" value="SUBTILASE_SER"/>
    <property type="match status" value="1"/>
</dbReference>
<dbReference type="SUPFAM" id="SSF52743">
    <property type="entry name" value="Subtilisin-like"/>
    <property type="match status" value="1"/>
</dbReference>
<evidence type="ECO:0000313" key="9">
    <source>
        <dbReference type="EMBL" id="SDC03191.1"/>
    </source>
</evidence>
<feature type="active site" description="Charge relay system" evidence="5">
    <location>
        <position position="197"/>
    </location>
</feature>
<reference evidence="9 10" key="1">
    <citation type="submission" date="2016-10" db="EMBL/GenBank/DDBJ databases">
        <authorList>
            <person name="de Groot N.N."/>
        </authorList>
    </citation>
    <scope>NUCLEOTIDE SEQUENCE [LARGE SCALE GENOMIC DNA]</scope>
    <source>
        <strain evidence="9 10">CGMCC 4.6858</strain>
    </source>
</reference>
<evidence type="ECO:0000259" key="7">
    <source>
        <dbReference type="Pfam" id="PF00082"/>
    </source>
</evidence>
<dbReference type="InterPro" id="IPR015500">
    <property type="entry name" value="Peptidase_S8_subtilisin-rel"/>
</dbReference>
<dbReference type="EMBL" id="FMZM01000001">
    <property type="protein sequence ID" value="SDC03191.1"/>
    <property type="molecule type" value="Genomic_DNA"/>
</dbReference>
<dbReference type="PROSITE" id="PS00136">
    <property type="entry name" value="SUBTILASE_ASP"/>
    <property type="match status" value="1"/>
</dbReference>
<evidence type="ECO:0000259" key="8">
    <source>
        <dbReference type="Pfam" id="PF05922"/>
    </source>
</evidence>
<dbReference type="InterPro" id="IPR010259">
    <property type="entry name" value="S8pro/Inhibitor_I9"/>
</dbReference>
<dbReference type="InterPro" id="IPR037045">
    <property type="entry name" value="S8pro/Inhibitor_I9_sf"/>
</dbReference>
<dbReference type="Pfam" id="PF05922">
    <property type="entry name" value="Inhibitor_I9"/>
    <property type="match status" value="1"/>
</dbReference>
<evidence type="ECO:0000256" key="5">
    <source>
        <dbReference type="PROSITE-ProRule" id="PRU01240"/>
    </source>
</evidence>
<evidence type="ECO:0000256" key="2">
    <source>
        <dbReference type="ARBA" id="ARBA00022670"/>
    </source>
</evidence>
<feature type="active site" description="Charge relay system" evidence="5">
    <location>
        <position position="348"/>
    </location>
</feature>
<dbReference type="PROSITE" id="PS00137">
    <property type="entry name" value="SUBTILASE_HIS"/>
    <property type="match status" value="1"/>
</dbReference>
<dbReference type="RefSeq" id="WP_090849689.1">
    <property type="nucleotide sequence ID" value="NZ_FMZM01000001.1"/>
</dbReference>
<feature type="active site" description="Charge relay system" evidence="5">
    <location>
        <position position="164"/>
    </location>
</feature>
<keyword evidence="3 5" id="KW-0378">Hydrolase</keyword>
<gene>
    <name evidence="9" type="ORF">SAMN05421872_101107</name>
</gene>
<dbReference type="InterPro" id="IPR050131">
    <property type="entry name" value="Peptidase_S8_subtilisin-like"/>
</dbReference>
<feature type="domain" description="Inhibitor I9" evidence="8">
    <location>
        <begin position="73"/>
        <end position="124"/>
    </location>
</feature>
<dbReference type="GO" id="GO:0004252">
    <property type="term" value="F:serine-type endopeptidase activity"/>
    <property type="evidence" value="ECO:0007669"/>
    <property type="project" value="UniProtKB-UniRule"/>
</dbReference>
<dbReference type="InterPro" id="IPR022398">
    <property type="entry name" value="Peptidase_S8_His-AS"/>
</dbReference>
<organism evidence="9 10">
    <name type="scientific">Nocardioides lianchengensis</name>
    <dbReference type="NCBI Taxonomy" id="1045774"/>
    <lineage>
        <taxon>Bacteria</taxon>
        <taxon>Bacillati</taxon>
        <taxon>Actinomycetota</taxon>
        <taxon>Actinomycetes</taxon>
        <taxon>Propionibacteriales</taxon>
        <taxon>Nocardioidaceae</taxon>
        <taxon>Nocardioides</taxon>
    </lineage>
</organism>
<dbReference type="GO" id="GO:0005615">
    <property type="term" value="C:extracellular space"/>
    <property type="evidence" value="ECO:0007669"/>
    <property type="project" value="TreeGrafter"/>
</dbReference>
<dbReference type="InterPro" id="IPR036852">
    <property type="entry name" value="Peptidase_S8/S53_dom_sf"/>
</dbReference>
<evidence type="ECO:0000313" key="10">
    <source>
        <dbReference type="Proteomes" id="UP000199034"/>
    </source>
</evidence>
<dbReference type="GO" id="GO:0006508">
    <property type="term" value="P:proteolysis"/>
    <property type="evidence" value="ECO:0007669"/>
    <property type="project" value="UniProtKB-KW"/>
</dbReference>
<evidence type="ECO:0000256" key="6">
    <source>
        <dbReference type="RuleBase" id="RU003355"/>
    </source>
</evidence>
<dbReference type="PANTHER" id="PTHR43806:SF11">
    <property type="entry name" value="CEREVISIN-RELATED"/>
    <property type="match status" value="1"/>
</dbReference>
<dbReference type="FunFam" id="3.40.50.200:FF:000014">
    <property type="entry name" value="Proteinase K"/>
    <property type="match status" value="1"/>
</dbReference>
<dbReference type="OrthoDB" id="5165638at2"/>
<dbReference type="Gene3D" id="3.30.70.80">
    <property type="entry name" value="Peptidase S8 propeptide/proteinase inhibitor I9"/>
    <property type="match status" value="1"/>
</dbReference>
<dbReference type="SUPFAM" id="SSF54897">
    <property type="entry name" value="Protease propeptides/inhibitors"/>
    <property type="match status" value="1"/>
</dbReference>
<feature type="domain" description="Peptidase S8/S53" evidence="7">
    <location>
        <begin position="155"/>
        <end position="382"/>
    </location>
</feature>
<dbReference type="InterPro" id="IPR023828">
    <property type="entry name" value="Peptidase_S8_Ser-AS"/>
</dbReference>
<dbReference type="AlphaFoldDB" id="A0A1G6I9P4"/>
<evidence type="ECO:0000256" key="1">
    <source>
        <dbReference type="ARBA" id="ARBA00011073"/>
    </source>
</evidence>
<dbReference type="PRINTS" id="PR00723">
    <property type="entry name" value="SUBTILISIN"/>
</dbReference>
<dbReference type="STRING" id="1045774.SAMN05421872_101107"/>
<dbReference type="PROSITE" id="PS51892">
    <property type="entry name" value="SUBTILASE"/>
    <property type="match status" value="1"/>
</dbReference>
<sequence length="401" mass="39534">MLKRTALGAAALAVTTLASAGLATGSASAATGTAPAAAKDGSAAPLMQAESGAIKGHYVVMLKEGSSLKELRASKKEARGEGAQISDTFRSLKGYAAELSADELAAVRQDPDVAFVQQDAQVTINEVQDDATWGLDRIDQAALPLSGTYEYTATGAGVTAYVIDTGINSSHSEYADRLGEGYDAVGDGNGTEDCNGHGSHVAGTVGGTTYGVAKDVTLVPVRVLDCAGSGSFAGVVDGMDWVAGQGGPAVANMSLGGPADAAIDEAVERLTSAGVTTVVAAGNETSDACGSSPAAAPSAITVAASNSSDELAYFSNFGSCVDIIAPGEDITSAWIGGSTATDTISGTSMASPHVAGAAALYLESNPGASPADVSAGLTGAATPDAIADPAGSPNLLLFTGF</sequence>
<protein>
    <submittedName>
        <fullName evidence="9">Peptidase inhibitor I9</fullName>
    </submittedName>
</protein>
<dbReference type="InterPro" id="IPR000209">
    <property type="entry name" value="Peptidase_S8/S53_dom"/>
</dbReference>